<protein>
    <recommendedName>
        <fullName evidence="5 10">Phosphoglycolate phosphatase</fullName>
        <shortName evidence="10">PGP</shortName>
        <shortName evidence="10">PGPase</shortName>
        <ecNumber evidence="5 10">3.1.3.18</ecNumber>
    </recommendedName>
</protein>
<dbReference type="SFLD" id="SFLDS00003">
    <property type="entry name" value="Haloacid_Dehalogenase"/>
    <property type="match status" value="1"/>
</dbReference>
<evidence type="ECO:0000313" key="11">
    <source>
        <dbReference type="EMBL" id="GAC28108.1"/>
    </source>
</evidence>
<evidence type="ECO:0000256" key="9">
    <source>
        <dbReference type="ARBA" id="ARBA00023277"/>
    </source>
</evidence>
<feature type="binding site" evidence="10">
    <location>
        <position position="175"/>
    </location>
    <ligand>
        <name>Mg(2+)</name>
        <dbReference type="ChEBI" id="CHEBI:18420"/>
    </ligand>
</feature>
<dbReference type="InterPro" id="IPR006439">
    <property type="entry name" value="HAD-SF_hydro_IA"/>
</dbReference>
<comment type="function">
    <text evidence="10">Specifically catalyzes the dephosphorylation of 2-phosphoglycolate. Is involved in the dissimilation of the intracellular 2-phosphoglycolate formed during the DNA repair of 3'-phosphoglycolate ends, a major class of DNA lesions induced by oxidative stress.</text>
</comment>
<dbReference type="HAMAP" id="MF_00495">
    <property type="entry name" value="GPH_hydrolase_bact"/>
    <property type="match status" value="1"/>
</dbReference>
<dbReference type="CDD" id="cd16417">
    <property type="entry name" value="HAD_PGPase"/>
    <property type="match status" value="1"/>
</dbReference>
<dbReference type="AlphaFoldDB" id="K6ZGR1"/>
<dbReference type="InterPro" id="IPR023198">
    <property type="entry name" value="PGP-like_dom2"/>
</dbReference>
<keyword evidence="9 10" id="KW-0119">Carbohydrate metabolism</keyword>
<dbReference type="Gene3D" id="1.10.150.240">
    <property type="entry name" value="Putative phosphatase, domain 2"/>
    <property type="match status" value="1"/>
</dbReference>
<comment type="pathway">
    <text evidence="3 10">Organic acid metabolism; glycolate biosynthesis; glycolate from 2-phosphoglycolate: step 1/1.</text>
</comment>
<accession>K6ZGR1</accession>
<dbReference type="PANTHER" id="PTHR43434:SF1">
    <property type="entry name" value="PHOSPHOGLYCOLATE PHOSPHATASE"/>
    <property type="match status" value="1"/>
</dbReference>
<dbReference type="Gene3D" id="3.40.50.1000">
    <property type="entry name" value="HAD superfamily/HAD-like"/>
    <property type="match status" value="1"/>
</dbReference>
<evidence type="ECO:0000256" key="5">
    <source>
        <dbReference type="ARBA" id="ARBA00013078"/>
    </source>
</evidence>
<dbReference type="GO" id="GO:0005975">
    <property type="term" value="P:carbohydrate metabolic process"/>
    <property type="evidence" value="ECO:0007669"/>
    <property type="project" value="InterPro"/>
</dbReference>
<keyword evidence="6 10" id="KW-0479">Metal-binding</keyword>
<evidence type="ECO:0000256" key="10">
    <source>
        <dbReference type="HAMAP-Rule" id="MF_00495"/>
    </source>
</evidence>
<dbReference type="EC" id="3.1.3.18" evidence="5 10"/>
<reference evidence="12" key="1">
    <citation type="journal article" date="2014" name="Environ. Microbiol.">
        <title>Comparative genomics of the marine bacterial genus Glaciecola reveals the high degree of genomic diversity and genomic characteristic for cold adaptation.</title>
        <authorList>
            <person name="Qin Q.L."/>
            <person name="Xie B.B."/>
            <person name="Yu Y."/>
            <person name="Shu Y.L."/>
            <person name="Rong J.C."/>
            <person name="Zhang Y.J."/>
            <person name="Zhao D.L."/>
            <person name="Chen X.L."/>
            <person name="Zhang X.Y."/>
            <person name="Chen B."/>
            <person name="Zhou B.C."/>
            <person name="Zhang Y.Z."/>
        </authorList>
    </citation>
    <scope>NUCLEOTIDE SEQUENCE [LARGE SCALE GENOMIC DNA]</scope>
    <source>
        <strain evidence="12">ACAM 615</strain>
    </source>
</reference>
<dbReference type="NCBIfam" id="TIGR01449">
    <property type="entry name" value="PGP_bact"/>
    <property type="match status" value="1"/>
</dbReference>
<evidence type="ECO:0000256" key="1">
    <source>
        <dbReference type="ARBA" id="ARBA00000830"/>
    </source>
</evidence>
<evidence type="ECO:0000256" key="3">
    <source>
        <dbReference type="ARBA" id="ARBA00004818"/>
    </source>
</evidence>
<dbReference type="STRING" id="1121922.GCA_000428905_03781"/>
<dbReference type="PANTHER" id="PTHR43434">
    <property type="entry name" value="PHOSPHOGLYCOLATE PHOSPHATASE"/>
    <property type="match status" value="1"/>
</dbReference>
<dbReference type="GO" id="GO:0006281">
    <property type="term" value="P:DNA repair"/>
    <property type="evidence" value="ECO:0007669"/>
    <property type="project" value="TreeGrafter"/>
</dbReference>
<name>K6ZGR1_9ALTE</name>
<proteinExistence type="inferred from homology"/>
<dbReference type="NCBIfam" id="TIGR01509">
    <property type="entry name" value="HAD-SF-IA-v3"/>
    <property type="match status" value="1"/>
</dbReference>
<dbReference type="Proteomes" id="UP000006251">
    <property type="component" value="Unassembled WGS sequence"/>
</dbReference>
<dbReference type="UniPathway" id="UPA00865">
    <property type="reaction ID" value="UER00834"/>
</dbReference>
<dbReference type="InterPro" id="IPR023214">
    <property type="entry name" value="HAD_sf"/>
</dbReference>
<evidence type="ECO:0000256" key="6">
    <source>
        <dbReference type="ARBA" id="ARBA00022723"/>
    </source>
</evidence>
<sequence length="227" mass="25795">MDKIKPNFVLFDLDGTLIDSVPDLSFCVDEMMKQIGMPVRGERLVRNWLGNGVQRLVERALVGSDECMPAQELMDRAYPIFLNLYKHNNSLRSCIYDGVVEGLKWMLTQGYRIACVTNKPQTFAIPLLKDKGLYDYFEFVISGDTCAEKKPHPMPLLNAAKRMNFTPQSGLMIGDSRSDIKAARSAGLHIFCMTYGYNHGEDIRDYKPDITLDSFTELVNHLETKIN</sequence>
<dbReference type="GO" id="GO:0008967">
    <property type="term" value="F:phosphoglycolate phosphatase activity"/>
    <property type="evidence" value="ECO:0007669"/>
    <property type="project" value="UniProtKB-UniRule"/>
</dbReference>
<keyword evidence="8 10" id="KW-0460">Magnesium</keyword>
<dbReference type="OrthoDB" id="9776368at2"/>
<feature type="active site" description="Nucleophile" evidence="10">
    <location>
        <position position="12"/>
    </location>
</feature>
<comment type="cofactor">
    <cofactor evidence="2 10">
        <name>Mg(2+)</name>
        <dbReference type="ChEBI" id="CHEBI:18420"/>
    </cofactor>
</comment>
<dbReference type="Pfam" id="PF13419">
    <property type="entry name" value="HAD_2"/>
    <property type="match status" value="1"/>
</dbReference>
<organism evidence="11 12">
    <name type="scientific">Brumicola pallidula DSM 14239 = ACAM 615</name>
    <dbReference type="NCBI Taxonomy" id="1121922"/>
    <lineage>
        <taxon>Bacteria</taxon>
        <taxon>Pseudomonadati</taxon>
        <taxon>Pseudomonadota</taxon>
        <taxon>Gammaproteobacteria</taxon>
        <taxon>Alteromonadales</taxon>
        <taxon>Alteromonadaceae</taxon>
        <taxon>Brumicola</taxon>
    </lineage>
</organism>
<dbReference type="GO" id="GO:0046295">
    <property type="term" value="P:glycolate biosynthetic process"/>
    <property type="evidence" value="ECO:0007669"/>
    <property type="project" value="UniProtKB-UniRule"/>
</dbReference>
<dbReference type="InterPro" id="IPR037512">
    <property type="entry name" value="PGPase_prok"/>
</dbReference>
<evidence type="ECO:0000256" key="2">
    <source>
        <dbReference type="ARBA" id="ARBA00001946"/>
    </source>
</evidence>
<feature type="binding site" evidence="10">
    <location>
        <position position="14"/>
    </location>
    <ligand>
        <name>Mg(2+)</name>
        <dbReference type="ChEBI" id="CHEBI:18420"/>
    </ligand>
</feature>
<comment type="caution">
    <text evidence="11">The sequence shown here is derived from an EMBL/GenBank/DDBJ whole genome shotgun (WGS) entry which is preliminary data.</text>
</comment>
<dbReference type="NCBIfam" id="NF009695">
    <property type="entry name" value="PRK13222.1-2"/>
    <property type="match status" value="1"/>
</dbReference>
<dbReference type="FunFam" id="3.40.50.1000:FF:000022">
    <property type="entry name" value="Phosphoglycolate phosphatase"/>
    <property type="match status" value="1"/>
</dbReference>
<comment type="similarity">
    <text evidence="4 10">Belongs to the HAD-like hydrolase superfamily. CbbY/CbbZ/Gph/YieH family.</text>
</comment>
<dbReference type="NCBIfam" id="TIGR01549">
    <property type="entry name" value="HAD-SF-IA-v1"/>
    <property type="match status" value="1"/>
</dbReference>
<comment type="catalytic activity">
    <reaction evidence="1 10">
        <text>2-phosphoglycolate + H2O = glycolate + phosphate</text>
        <dbReference type="Rhea" id="RHEA:14369"/>
        <dbReference type="ChEBI" id="CHEBI:15377"/>
        <dbReference type="ChEBI" id="CHEBI:29805"/>
        <dbReference type="ChEBI" id="CHEBI:43474"/>
        <dbReference type="ChEBI" id="CHEBI:58033"/>
        <dbReference type="EC" id="3.1.3.18"/>
    </reaction>
</comment>
<evidence type="ECO:0000256" key="8">
    <source>
        <dbReference type="ARBA" id="ARBA00022842"/>
    </source>
</evidence>
<feature type="binding site" evidence="10">
    <location>
        <position position="12"/>
    </location>
    <ligand>
        <name>Mg(2+)</name>
        <dbReference type="ChEBI" id="CHEBI:18420"/>
    </ligand>
</feature>
<dbReference type="SUPFAM" id="SSF56784">
    <property type="entry name" value="HAD-like"/>
    <property type="match status" value="1"/>
</dbReference>
<evidence type="ECO:0000256" key="7">
    <source>
        <dbReference type="ARBA" id="ARBA00022801"/>
    </source>
</evidence>
<dbReference type="SFLD" id="SFLDG01129">
    <property type="entry name" value="C1.5:_HAD__Beta-PGM__Phosphata"/>
    <property type="match status" value="1"/>
</dbReference>
<dbReference type="EMBL" id="BAEQ01000023">
    <property type="protein sequence ID" value="GAC28108.1"/>
    <property type="molecule type" value="Genomic_DNA"/>
</dbReference>
<evidence type="ECO:0000256" key="4">
    <source>
        <dbReference type="ARBA" id="ARBA00006171"/>
    </source>
</evidence>
<keyword evidence="7 10" id="KW-0378">Hydrolase</keyword>
<dbReference type="InterPro" id="IPR041492">
    <property type="entry name" value="HAD_2"/>
</dbReference>
<dbReference type="SFLD" id="SFLDG01135">
    <property type="entry name" value="C1.5.6:_HAD__Beta-PGM__Phospha"/>
    <property type="match status" value="1"/>
</dbReference>
<dbReference type="InterPro" id="IPR050155">
    <property type="entry name" value="HAD-like_hydrolase_sf"/>
</dbReference>
<gene>
    <name evidence="11" type="primary">gph</name>
    <name evidence="11" type="ORF">GPAL_1235</name>
</gene>
<dbReference type="GO" id="GO:0005829">
    <property type="term" value="C:cytosol"/>
    <property type="evidence" value="ECO:0007669"/>
    <property type="project" value="TreeGrafter"/>
</dbReference>
<keyword evidence="12" id="KW-1185">Reference proteome</keyword>
<dbReference type="RefSeq" id="WP_006010059.1">
    <property type="nucleotide sequence ID" value="NZ_AUAV01000026.1"/>
</dbReference>
<evidence type="ECO:0000313" key="12">
    <source>
        <dbReference type="Proteomes" id="UP000006251"/>
    </source>
</evidence>
<dbReference type="InterPro" id="IPR036412">
    <property type="entry name" value="HAD-like_sf"/>
</dbReference>
<dbReference type="GO" id="GO:0046872">
    <property type="term" value="F:metal ion binding"/>
    <property type="evidence" value="ECO:0007669"/>
    <property type="project" value="UniProtKB-KW"/>
</dbReference>